<keyword evidence="9" id="KW-0675">Receptor</keyword>
<keyword evidence="5" id="KW-0256">Endoplasmic reticulum</keyword>
<comment type="similarity">
    <text evidence="5">Belongs to the BCAP29/BCAP31 family.</text>
</comment>
<dbReference type="GO" id="GO:0005789">
    <property type="term" value="C:endoplasmic reticulum membrane"/>
    <property type="evidence" value="ECO:0007669"/>
    <property type="project" value="UniProtKB-SubCell"/>
</dbReference>
<feature type="region of interest" description="Disordered" evidence="6">
    <location>
        <begin position="89"/>
        <end position="124"/>
    </location>
</feature>
<keyword evidence="3" id="KW-1133">Transmembrane helix</keyword>
<dbReference type="PANTHER" id="PTHR12701:SF20">
    <property type="entry name" value="ENDOPLASMIC RETICULUM TRANSMEMBRANE PROTEIN"/>
    <property type="match status" value="1"/>
</dbReference>
<keyword evidence="10" id="KW-1185">Reference proteome</keyword>
<evidence type="ECO:0000259" key="8">
    <source>
        <dbReference type="Pfam" id="PF05529"/>
    </source>
</evidence>
<dbReference type="PANTHER" id="PTHR12701">
    <property type="entry name" value="BCR-ASSOCIATED PROTEIN, BAP"/>
    <property type="match status" value="1"/>
</dbReference>
<evidence type="ECO:0000256" key="4">
    <source>
        <dbReference type="ARBA" id="ARBA00023136"/>
    </source>
</evidence>
<evidence type="ECO:0000313" key="10">
    <source>
        <dbReference type="Proteomes" id="UP001209540"/>
    </source>
</evidence>
<dbReference type="GO" id="GO:0006888">
    <property type="term" value="P:endoplasmic reticulum to Golgi vesicle-mediated transport"/>
    <property type="evidence" value="ECO:0007669"/>
    <property type="project" value="UniProtKB-UniRule"/>
</dbReference>
<keyword evidence="2" id="KW-0812">Transmembrane</keyword>
<dbReference type="AlphaFoldDB" id="A0AAD5K5Z3"/>
<name>A0AAD5K5Z3_9FUNG</name>
<feature type="signal peptide" evidence="7">
    <location>
        <begin position="1"/>
        <end position="25"/>
    </location>
</feature>
<feature type="chain" id="PRO_5042209485" description="Endoplasmic reticulum transmembrane protein" evidence="7">
    <location>
        <begin position="26"/>
        <end position="124"/>
    </location>
</feature>
<feature type="compositionally biased region" description="Polar residues" evidence="6">
    <location>
        <begin position="92"/>
        <end position="116"/>
    </location>
</feature>
<dbReference type="GO" id="GO:0070973">
    <property type="term" value="P:protein localization to endoplasmic reticulum exit site"/>
    <property type="evidence" value="ECO:0007669"/>
    <property type="project" value="UniProtKB-UniRule"/>
</dbReference>
<keyword evidence="4" id="KW-0472">Membrane</keyword>
<organism evidence="9 10">
    <name type="scientific">Phascolomyces articulosus</name>
    <dbReference type="NCBI Taxonomy" id="60185"/>
    <lineage>
        <taxon>Eukaryota</taxon>
        <taxon>Fungi</taxon>
        <taxon>Fungi incertae sedis</taxon>
        <taxon>Mucoromycota</taxon>
        <taxon>Mucoromycotina</taxon>
        <taxon>Mucoromycetes</taxon>
        <taxon>Mucorales</taxon>
        <taxon>Lichtheimiaceae</taxon>
        <taxon>Phascolomyces</taxon>
    </lineage>
</organism>
<protein>
    <recommendedName>
        <fullName evidence="5">Endoplasmic reticulum transmembrane protein</fullName>
    </recommendedName>
</protein>
<evidence type="ECO:0000256" key="1">
    <source>
        <dbReference type="ARBA" id="ARBA00004141"/>
    </source>
</evidence>
<evidence type="ECO:0000256" key="5">
    <source>
        <dbReference type="RuleBase" id="RU367026"/>
    </source>
</evidence>
<evidence type="ECO:0000256" key="7">
    <source>
        <dbReference type="SAM" id="SignalP"/>
    </source>
</evidence>
<comment type="caution">
    <text evidence="9">The sequence shown here is derived from an EMBL/GenBank/DDBJ whole genome shotgun (WGS) entry which is preliminary data.</text>
</comment>
<evidence type="ECO:0000256" key="6">
    <source>
        <dbReference type="SAM" id="MobiDB-lite"/>
    </source>
</evidence>
<gene>
    <name evidence="9" type="ORF">BDA99DRAFT_539523</name>
</gene>
<sequence length="124" mass="13645">MAHVKYTLKIVFAFILVLFIDSVNRLKTIDETLFQLGRDDNINSAAGAPVMDAQTDANYSARKFYAQRNMYLTGSTLFLTLKNDKDAATVATDKNNGPENSTDTEKSAQSSGNGESSDGLRKRQ</sequence>
<accession>A0AAD5K5Z3</accession>
<feature type="domain" description="BAP29/BAP31 transmembrane" evidence="8">
    <location>
        <begin position="2"/>
        <end position="81"/>
    </location>
</feature>
<evidence type="ECO:0000256" key="3">
    <source>
        <dbReference type="ARBA" id="ARBA00022989"/>
    </source>
</evidence>
<reference evidence="9" key="1">
    <citation type="journal article" date="2022" name="IScience">
        <title>Evolution of zygomycete secretomes and the origins of terrestrial fungal ecologies.</title>
        <authorList>
            <person name="Chang Y."/>
            <person name="Wang Y."/>
            <person name="Mondo S."/>
            <person name="Ahrendt S."/>
            <person name="Andreopoulos W."/>
            <person name="Barry K."/>
            <person name="Beard J."/>
            <person name="Benny G.L."/>
            <person name="Blankenship S."/>
            <person name="Bonito G."/>
            <person name="Cuomo C."/>
            <person name="Desiro A."/>
            <person name="Gervers K.A."/>
            <person name="Hundley H."/>
            <person name="Kuo A."/>
            <person name="LaButti K."/>
            <person name="Lang B.F."/>
            <person name="Lipzen A."/>
            <person name="O'Donnell K."/>
            <person name="Pangilinan J."/>
            <person name="Reynolds N."/>
            <person name="Sandor L."/>
            <person name="Smith M.E."/>
            <person name="Tsang A."/>
            <person name="Grigoriev I.V."/>
            <person name="Stajich J.E."/>
            <person name="Spatafora J.W."/>
        </authorList>
    </citation>
    <scope>NUCLEOTIDE SEQUENCE</scope>
    <source>
        <strain evidence="9">RSA 2281</strain>
    </source>
</reference>
<comment type="subcellular location">
    <subcellularLocation>
        <location evidence="5">Endoplasmic reticulum membrane</location>
        <topology evidence="5">Multi-pass membrane protein</topology>
    </subcellularLocation>
    <subcellularLocation>
        <location evidence="1">Membrane</location>
        <topology evidence="1">Multi-pass membrane protein</topology>
    </subcellularLocation>
</comment>
<evidence type="ECO:0000256" key="2">
    <source>
        <dbReference type="ARBA" id="ARBA00022692"/>
    </source>
</evidence>
<dbReference type="InterPro" id="IPR008417">
    <property type="entry name" value="BAP29/BAP31"/>
</dbReference>
<keyword evidence="5" id="KW-0653">Protein transport</keyword>
<keyword evidence="5" id="KW-0931">ER-Golgi transport</keyword>
<reference evidence="9" key="2">
    <citation type="submission" date="2023-02" db="EMBL/GenBank/DDBJ databases">
        <authorList>
            <consortium name="DOE Joint Genome Institute"/>
            <person name="Mondo S.J."/>
            <person name="Chang Y."/>
            <person name="Wang Y."/>
            <person name="Ahrendt S."/>
            <person name="Andreopoulos W."/>
            <person name="Barry K."/>
            <person name="Beard J."/>
            <person name="Benny G.L."/>
            <person name="Blankenship S."/>
            <person name="Bonito G."/>
            <person name="Cuomo C."/>
            <person name="Desiro A."/>
            <person name="Gervers K.A."/>
            <person name="Hundley H."/>
            <person name="Kuo A."/>
            <person name="LaButti K."/>
            <person name="Lang B.F."/>
            <person name="Lipzen A."/>
            <person name="O'Donnell K."/>
            <person name="Pangilinan J."/>
            <person name="Reynolds N."/>
            <person name="Sandor L."/>
            <person name="Smith M.W."/>
            <person name="Tsang A."/>
            <person name="Grigoriev I.V."/>
            <person name="Stajich J.E."/>
            <person name="Spatafora J.W."/>
        </authorList>
    </citation>
    <scope>NUCLEOTIDE SEQUENCE</scope>
    <source>
        <strain evidence="9">RSA 2281</strain>
    </source>
</reference>
<comment type="function">
    <text evidence="5">May play a role in anterograde transport of membrane proteins from the endoplasmic reticulum to the Golgi.</text>
</comment>
<dbReference type="InterPro" id="IPR040463">
    <property type="entry name" value="BAP29/BAP31_N"/>
</dbReference>
<keyword evidence="7" id="KW-0732">Signal</keyword>
<dbReference type="Pfam" id="PF05529">
    <property type="entry name" value="Bap31"/>
    <property type="match status" value="1"/>
</dbReference>
<keyword evidence="5" id="KW-0813">Transport</keyword>
<dbReference type="Proteomes" id="UP001209540">
    <property type="component" value="Unassembled WGS sequence"/>
</dbReference>
<evidence type="ECO:0000313" key="9">
    <source>
        <dbReference type="EMBL" id="KAI9256452.1"/>
    </source>
</evidence>
<dbReference type="GO" id="GO:0006886">
    <property type="term" value="P:intracellular protein transport"/>
    <property type="evidence" value="ECO:0007669"/>
    <property type="project" value="UniProtKB-UniRule"/>
</dbReference>
<dbReference type="EMBL" id="JAIXMP010000021">
    <property type="protein sequence ID" value="KAI9256452.1"/>
    <property type="molecule type" value="Genomic_DNA"/>
</dbReference>
<proteinExistence type="inferred from homology"/>